<dbReference type="PROSITE" id="PS00922">
    <property type="entry name" value="TRANSGLYCOSYLASE"/>
    <property type="match status" value="1"/>
</dbReference>
<dbReference type="CDD" id="cd13403">
    <property type="entry name" value="MLTF-like"/>
    <property type="match status" value="1"/>
</dbReference>
<dbReference type="Pfam" id="PF01464">
    <property type="entry name" value="SLT"/>
    <property type="match status" value="1"/>
</dbReference>
<dbReference type="SUPFAM" id="SSF53850">
    <property type="entry name" value="Periplasmic binding protein-like II"/>
    <property type="match status" value="1"/>
</dbReference>
<comment type="similarity">
    <text evidence="8">In the N-terminal section; belongs to the bacterial solute-binding protein 3 family.</text>
</comment>
<evidence type="ECO:0000256" key="2">
    <source>
        <dbReference type="ARBA" id="ARBA00010333"/>
    </source>
</evidence>
<dbReference type="EC" id="4.2.2.n1" evidence="8"/>
<sequence>MRQVGAYFLVIFLLCGCAPEPQHLQLHQIYQRDTLRVGILNSPTSYYIAADGPAGYDYELAQSLADKLGVELELFPSYQREDLLQKLDSGQVDLIAGGLAVTESRKQKYRIAPAYLYRSEVVVYRKGGIQPKDFTDLTQPLLVPKDSSLAETLQEASLQYPQLNWQESELLDTEELLQQVEDGKIPYTLVDSNLLAVNQRFYPNLTVAFQVKQQQPVAWLLNKKADDSFWAVLIEFFGQNYQSGDLLSLEDKYFGHIRRFDYIATVDYIKAIEKDLPRYQPLFEKYAGSFDWRLLAAIGYQESNWKPSARSSTGVVGLMMLTVSTAQAMGVSSRLDPAQSIKGGAKYLERMLERIPERIPMPDRLWFAIAAYNIGWGHVESARVLTERDGGNPDQWHEVKQRLPWLQQKRYYQNTKLGYARGAQAVYYVENVRRFYDTLLWVDEKKKTEQRLDQQKQMLNQQFGDISPAAPAQEGNSKGKTKSN</sequence>
<evidence type="ECO:0000256" key="3">
    <source>
        <dbReference type="ARBA" id="ARBA00022729"/>
    </source>
</evidence>
<dbReference type="RefSeq" id="WP_377335114.1">
    <property type="nucleotide sequence ID" value="NZ_JBHSGB010000013.1"/>
</dbReference>
<comment type="catalytic activity">
    <reaction evidence="8">
        <text>Exolytic cleavage of the (1-&gt;4)-beta-glycosidic linkage between N-acetylmuramic acid (MurNAc) and N-acetylglucosamine (GlcNAc) residues in peptidoglycan, from either the reducing or the non-reducing ends of the peptidoglycan chains, with concomitant formation of a 1,6-anhydrobond in the MurNAc residue.</text>
        <dbReference type="EC" id="4.2.2.n1"/>
    </reaction>
</comment>
<dbReference type="PANTHER" id="PTHR35936:SF32">
    <property type="entry name" value="MEMBRANE-BOUND LYTIC MUREIN TRANSGLYCOSYLASE F"/>
    <property type="match status" value="1"/>
</dbReference>
<evidence type="ECO:0000259" key="10">
    <source>
        <dbReference type="SMART" id="SM00062"/>
    </source>
</evidence>
<dbReference type="Pfam" id="PF00497">
    <property type="entry name" value="SBP_bac_3"/>
    <property type="match status" value="1"/>
</dbReference>
<evidence type="ECO:0000256" key="1">
    <source>
        <dbReference type="ARBA" id="ARBA00007734"/>
    </source>
</evidence>
<reference evidence="12" key="1">
    <citation type="journal article" date="2019" name="Int. J. Syst. Evol. Microbiol.">
        <title>The Global Catalogue of Microorganisms (GCM) 10K type strain sequencing project: providing services to taxonomists for standard genome sequencing and annotation.</title>
        <authorList>
            <consortium name="The Broad Institute Genomics Platform"/>
            <consortium name="The Broad Institute Genome Sequencing Center for Infectious Disease"/>
            <person name="Wu L."/>
            <person name="Ma J."/>
        </authorList>
    </citation>
    <scope>NUCLEOTIDE SEQUENCE [LARGE SCALE GENOMIC DNA]</scope>
    <source>
        <strain evidence="12">DT28</strain>
    </source>
</reference>
<evidence type="ECO:0000256" key="9">
    <source>
        <dbReference type="SAM" id="MobiDB-lite"/>
    </source>
</evidence>
<comment type="similarity">
    <text evidence="2">Belongs to the bacterial solute-binding protein 3 family.</text>
</comment>
<evidence type="ECO:0000256" key="8">
    <source>
        <dbReference type="HAMAP-Rule" id="MF_02016"/>
    </source>
</evidence>
<comment type="caution">
    <text evidence="8">Lacks conserved residue(s) required for the propagation of feature annotation.</text>
</comment>
<keyword evidence="6 8" id="KW-0456">Lyase</keyword>
<keyword evidence="4 8" id="KW-0472">Membrane</keyword>
<evidence type="ECO:0000256" key="5">
    <source>
        <dbReference type="ARBA" id="ARBA00023237"/>
    </source>
</evidence>
<dbReference type="InterPro" id="IPR008258">
    <property type="entry name" value="Transglycosylase_SLT_dom_1"/>
</dbReference>
<protein>
    <recommendedName>
        <fullName evidence="8">Membrane-bound lytic murein transglycosylase F</fullName>
        <ecNumber evidence="8">4.2.2.n1</ecNumber>
    </recommendedName>
    <alternativeName>
        <fullName evidence="8">Murein lyase F</fullName>
    </alternativeName>
</protein>
<dbReference type="InterPro" id="IPR001638">
    <property type="entry name" value="Solute-binding_3/MltF_N"/>
</dbReference>
<dbReference type="GO" id="GO:0016829">
    <property type="term" value="F:lyase activity"/>
    <property type="evidence" value="ECO:0007669"/>
    <property type="project" value="UniProtKB-KW"/>
</dbReference>
<dbReference type="PROSITE" id="PS51257">
    <property type="entry name" value="PROKAR_LIPOPROTEIN"/>
    <property type="match status" value="1"/>
</dbReference>
<dbReference type="SUPFAM" id="SSF53955">
    <property type="entry name" value="Lysozyme-like"/>
    <property type="match status" value="1"/>
</dbReference>
<dbReference type="SMART" id="SM00062">
    <property type="entry name" value="PBPb"/>
    <property type="match status" value="1"/>
</dbReference>
<dbReference type="Gene3D" id="3.40.190.10">
    <property type="entry name" value="Periplasmic binding protein-like II"/>
    <property type="match status" value="2"/>
</dbReference>
<comment type="caution">
    <text evidence="11">The sequence shown here is derived from an EMBL/GenBank/DDBJ whole genome shotgun (WGS) entry which is preliminary data.</text>
</comment>
<evidence type="ECO:0000313" key="11">
    <source>
        <dbReference type="EMBL" id="MFC4656230.1"/>
    </source>
</evidence>
<comment type="subcellular location">
    <subcellularLocation>
        <location evidence="8">Cell outer membrane</location>
        <topology evidence="8">Peripheral membrane protein</topology>
    </subcellularLocation>
    <text evidence="8">Attached to the inner leaflet of the outer membrane.</text>
</comment>
<dbReference type="Gene3D" id="1.10.530.10">
    <property type="match status" value="1"/>
</dbReference>
<organism evidence="11 12">
    <name type="scientific">Rheinheimera marina</name>
    <dbReference type="NCBI Taxonomy" id="1774958"/>
    <lineage>
        <taxon>Bacteria</taxon>
        <taxon>Pseudomonadati</taxon>
        <taxon>Pseudomonadota</taxon>
        <taxon>Gammaproteobacteria</taxon>
        <taxon>Chromatiales</taxon>
        <taxon>Chromatiaceae</taxon>
        <taxon>Rheinheimera</taxon>
    </lineage>
</organism>
<dbReference type="CDD" id="cd01009">
    <property type="entry name" value="PBP2_YfhD_N"/>
    <property type="match status" value="1"/>
</dbReference>
<keyword evidence="3 8" id="KW-0732">Signal</keyword>
<evidence type="ECO:0000256" key="6">
    <source>
        <dbReference type="ARBA" id="ARBA00023239"/>
    </source>
</evidence>
<comment type="similarity">
    <text evidence="8">In the C-terminal section; belongs to the transglycosylase Slt family.</text>
</comment>
<comment type="similarity">
    <text evidence="1">Belongs to the transglycosylase Slt family.</text>
</comment>
<name>A0ABV9JPV7_9GAMM</name>
<feature type="active site" evidence="8">
    <location>
        <position position="302"/>
    </location>
</feature>
<feature type="compositionally biased region" description="Polar residues" evidence="9">
    <location>
        <begin position="455"/>
        <end position="464"/>
    </location>
</feature>
<feature type="region of interest" description="Disordered" evidence="9">
    <location>
        <begin position="452"/>
        <end position="484"/>
    </location>
</feature>
<dbReference type="EMBL" id="JBHSGB010000013">
    <property type="protein sequence ID" value="MFC4656230.1"/>
    <property type="molecule type" value="Genomic_DNA"/>
</dbReference>
<dbReference type="InterPro" id="IPR023703">
    <property type="entry name" value="MltF"/>
</dbReference>
<keyword evidence="7 8" id="KW-0961">Cell wall biogenesis/degradation</keyword>
<evidence type="ECO:0000313" key="12">
    <source>
        <dbReference type="Proteomes" id="UP001595962"/>
    </source>
</evidence>
<keyword evidence="5 8" id="KW-0998">Cell outer membrane</keyword>
<accession>A0ABV9JPV7</accession>
<keyword evidence="12" id="KW-1185">Reference proteome</keyword>
<gene>
    <name evidence="8 11" type="primary">mltF</name>
    <name evidence="11" type="ORF">ACFO3I_14535</name>
</gene>
<evidence type="ECO:0000256" key="7">
    <source>
        <dbReference type="ARBA" id="ARBA00023316"/>
    </source>
</evidence>
<comment type="domain">
    <text evidence="8">The N-terminal domain does not have lytic activity and probably modulates enzymatic activity. The C-terminal domain is the catalytic active domain.</text>
</comment>
<evidence type="ECO:0000256" key="4">
    <source>
        <dbReference type="ARBA" id="ARBA00023136"/>
    </source>
</evidence>
<dbReference type="InterPro" id="IPR000189">
    <property type="entry name" value="Transglyc_AS"/>
</dbReference>
<dbReference type="InterPro" id="IPR023346">
    <property type="entry name" value="Lysozyme-like_dom_sf"/>
</dbReference>
<feature type="domain" description="Solute-binding protein family 3/N-terminal" evidence="10">
    <location>
        <begin position="34"/>
        <end position="257"/>
    </location>
</feature>
<feature type="region of interest" description="LT domain" evidence="8">
    <location>
        <begin position="258"/>
        <end position="484"/>
    </location>
</feature>
<comment type="function">
    <text evidence="8">Murein-degrading enzyme that degrades murein glycan strands and insoluble, high-molecular weight murein sacculi, with the concomitant formation of a 1,6-anhydromuramoyl product. Lytic transglycosylases (LTs) play an integral role in the metabolism of the peptidoglycan (PG) sacculus. Their lytic action creates space within the PG sacculus to allow for its expansion as well as for the insertion of various structures such as secretion systems and flagella.</text>
</comment>
<dbReference type="Proteomes" id="UP001595962">
    <property type="component" value="Unassembled WGS sequence"/>
</dbReference>
<dbReference type="PANTHER" id="PTHR35936">
    <property type="entry name" value="MEMBRANE-BOUND LYTIC MUREIN TRANSGLYCOSYLASE F"/>
    <property type="match status" value="1"/>
</dbReference>
<dbReference type="HAMAP" id="MF_02016">
    <property type="entry name" value="MltF"/>
    <property type="match status" value="1"/>
</dbReference>
<dbReference type="NCBIfam" id="NF008112">
    <property type="entry name" value="PRK10859.1"/>
    <property type="match status" value="1"/>
</dbReference>
<proteinExistence type="inferred from homology"/>